<gene>
    <name evidence="6" type="ORF">ABC977_16900</name>
</gene>
<evidence type="ECO:0000313" key="6">
    <source>
        <dbReference type="EMBL" id="MEY6434084.1"/>
    </source>
</evidence>
<evidence type="ECO:0000259" key="5">
    <source>
        <dbReference type="PROSITE" id="PS51857"/>
    </source>
</evidence>
<dbReference type="Proteomes" id="UP001564408">
    <property type="component" value="Unassembled WGS sequence"/>
</dbReference>
<dbReference type="Pfam" id="PF13229">
    <property type="entry name" value="Beta_helix"/>
    <property type="match status" value="1"/>
</dbReference>
<feature type="domain" description="CSD" evidence="5">
    <location>
        <begin position="1"/>
        <end position="65"/>
    </location>
</feature>
<reference evidence="6 7" key="1">
    <citation type="submission" date="2024-05" db="EMBL/GenBank/DDBJ databases">
        <title>Genome Sequence and Characterization of the New Strain Purple Sulfur Bacterium of Genus Thioalkalicoccus.</title>
        <authorList>
            <person name="Bryantseva I.A."/>
            <person name="Kyndt J.A."/>
            <person name="Imhoff J.F."/>
        </authorList>
    </citation>
    <scope>NUCLEOTIDE SEQUENCE [LARGE SCALE GENOMIC DNA]</scope>
    <source>
        <strain evidence="6 7">Um2</strain>
    </source>
</reference>
<evidence type="ECO:0000256" key="3">
    <source>
        <dbReference type="ARBA" id="ARBA00023295"/>
    </source>
</evidence>
<dbReference type="InterPro" id="IPR012340">
    <property type="entry name" value="NA-bd_OB-fold"/>
</dbReference>
<dbReference type="Pfam" id="PF00313">
    <property type="entry name" value="CSD"/>
    <property type="match status" value="2"/>
</dbReference>
<evidence type="ECO:0000256" key="1">
    <source>
        <dbReference type="ARBA" id="ARBA00008834"/>
    </source>
</evidence>
<dbReference type="RefSeq" id="WP_369668467.1">
    <property type="nucleotide sequence ID" value="NZ_JBDKXB010000040.1"/>
</dbReference>
<dbReference type="SUPFAM" id="SSF51126">
    <property type="entry name" value="Pectin lyase-like"/>
    <property type="match status" value="2"/>
</dbReference>
<evidence type="ECO:0000256" key="4">
    <source>
        <dbReference type="RuleBase" id="RU361169"/>
    </source>
</evidence>
<dbReference type="InterPro" id="IPR012334">
    <property type="entry name" value="Pectin_lyas_fold"/>
</dbReference>
<comment type="similarity">
    <text evidence="1 4">Belongs to the glycosyl hydrolase 28 family.</text>
</comment>
<evidence type="ECO:0000256" key="2">
    <source>
        <dbReference type="ARBA" id="ARBA00022801"/>
    </source>
</evidence>
<keyword evidence="3 4" id="KW-0326">Glycosidase</keyword>
<dbReference type="SMART" id="SM00710">
    <property type="entry name" value="PbH1"/>
    <property type="match status" value="8"/>
</dbReference>
<dbReference type="InterPro" id="IPR006626">
    <property type="entry name" value="PbH1"/>
</dbReference>
<accession>A0ABV4BHV6</accession>
<organism evidence="6 7">
    <name type="scientific">Thioalkalicoccus limnaeus</name>
    <dbReference type="NCBI Taxonomy" id="120681"/>
    <lineage>
        <taxon>Bacteria</taxon>
        <taxon>Pseudomonadati</taxon>
        <taxon>Pseudomonadota</taxon>
        <taxon>Gammaproteobacteria</taxon>
        <taxon>Chromatiales</taxon>
        <taxon>Chromatiaceae</taxon>
        <taxon>Thioalkalicoccus</taxon>
    </lineage>
</organism>
<dbReference type="PROSITE" id="PS51857">
    <property type="entry name" value="CSD_2"/>
    <property type="match status" value="2"/>
</dbReference>
<dbReference type="InterPro" id="IPR011129">
    <property type="entry name" value="CSD"/>
</dbReference>
<comment type="caution">
    <text evidence="6">The sequence shown here is derived from an EMBL/GenBank/DDBJ whole genome shotgun (WGS) entry which is preliminary data.</text>
</comment>
<dbReference type="EMBL" id="JBDKXB010000040">
    <property type="protein sequence ID" value="MEY6434084.1"/>
    <property type="molecule type" value="Genomic_DNA"/>
</dbReference>
<dbReference type="InterPro" id="IPR002059">
    <property type="entry name" value="CSP_DNA-bd"/>
</dbReference>
<feature type="domain" description="CSD" evidence="5">
    <location>
        <begin position="71"/>
        <end position="134"/>
    </location>
</feature>
<keyword evidence="7" id="KW-1185">Reference proteome</keyword>
<dbReference type="SMART" id="SM00357">
    <property type="entry name" value="CSP"/>
    <property type="match status" value="2"/>
</dbReference>
<name>A0ABV4BHV6_9GAMM</name>
<protein>
    <submittedName>
        <fullName evidence="6">Right-handed parallel beta-helix repeat-containing protein</fullName>
    </submittedName>
</protein>
<evidence type="ECO:0000313" key="7">
    <source>
        <dbReference type="Proteomes" id="UP001564408"/>
    </source>
</evidence>
<dbReference type="SUPFAM" id="SSF50249">
    <property type="entry name" value="Nucleic acid-binding proteins"/>
    <property type="match status" value="2"/>
</dbReference>
<dbReference type="InterPro" id="IPR011050">
    <property type="entry name" value="Pectin_lyase_fold/virulence"/>
</dbReference>
<proteinExistence type="inferred from homology"/>
<dbReference type="Pfam" id="PF00295">
    <property type="entry name" value="Glyco_hydro_28"/>
    <property type="match status" value="1"/>
</dbReference>
<dbReference type="InterPro" id="IPR039448">
    <property type="entry name" value="Beta_helix"/>
</dbReference>
<dbReference type="InterPro" id="IPR000743">
    <property type="entry name" value="Glyco_hydro_28"/>
</dbReference>
<dbReference type="Gene3D" id="2.160.20.10">
    <property type="entry name" value="Single-stranded right-handed beta-helix, Pectin lyase-like"/>
    <property type="match status" value="2"/>
</dbReference>
<keyword evidence="2 4" id="KW-0378">Hydrolase</keyword>
<dbReference type="Gene3D" id="2.40.50.140">
    <property type="entry name" value="Nucleic acid-binding proteins"/>
    <property type="match status" value="2"/>
</dbReference>
<sequence length="697" mass="78324">MKGKISNFVSDKGYGFILDENNNNRFFHIKSVTNANDCGSLNIGDSVDFLPGQSTKGLTAENVQILRTPIVVRGRITNLQAKFGFIRDDNNENRFFHASSLIAPSVFDDLIVGDIVEFVSSSNEKGLTANAVRRIESHEPASFSGNFSAKSGAKSKPIVFVVDLANVYRGVVGGKFEQKNRYPLKEFYADLKLLCNAVSSYMINSGIVDNKSYIKAVKIVYDPRTFSDGRDNGVKMNKEMSFYDFEGCILTQKNVDLDVVAQVKNSVDNSTVCVFSGDSDIYNTLKISIPSIREAQIFFVLSQILFDYSPVYEYSAKYIKLEDLIANDESTQRTLKKIEDLKKDKPKSSVWEKVKHSFASPRNIENKKHANYRFKNDDASRPQQEITAFKAANSKSNAILSFNGRNNFEIVNKTIKCQYEDFAILLVNCANVSIKNVRVLNSPKACLRLINCRNITVNDCFFENSHQEQGVSISNSVNIDLKNVNCKNNQNAGIDIRDGSRIIQIENCQITQNSKAALRVTNSSEIKCLNSEFVKVNNGNGFWFKESSNIDISGCKLDDNYYSGFDIQECSDLCFTECSFSGNITRNGIRLKDVRNAKFFNCKFDNNKGFALDLNKSLDVLVLHCSLSNNTSGFADISEQSEVLIFNCSLSGEGRFKMRDRCYLRHNIKQGFISAIFSPLFDTDLTSRYEEIVDLPT</sequence>